<protein>
    <submittedName>
        <fullName evidence="2">Methylmalonyl-CoA epimerase</fullName>
    </submittedName>
</protein>
<dbReference type="Gene3D" id="3.10.180.10">
    <property type="entry name" value="2,3-Dihydroxybiphenyl 1,2-Dioxygenase, domain 1"/>
    <property type="match status" value="1"/>
</dbReference>
<organism evidence="2 3">
    <name type="scientific">Rhizorhabdus histidinilytica</name>
    <dbReference type="NCBI Taxonomy" id="439228"/>
    <lineage>
        <taxon>Bacteria</taxon>
        <taxon>Pseudomonadati</taxon>
        <taxon>Pseudomonadota</taxon>
        <taxon>Alphaproteobacteria</taxon>
        <taxon>Sphingomonadales</taxon>
        <taxon>Sphingomonadaceae</taxon>
        <taxon>Rhizorhabdus</taxon>
    </lineage>
</organism>
<dbReference type="SUPFAM" id="SSF54593">
    <property type="entry name" value="Glyoxalase/Bleomycin resistance protein/Dihydroxybiphenyl dioxygenase"/>
    <property type="match status" value="1"/>
</dbReference>
<name>A0A1T5FT37_9SPHN</name>
<dbReference type="InterPro" id="IPR029068">
    <property type="entry name" value="Glyas_Bleomycin-R_OHBP_Dase"/>
</dbReference>
<dbReference type="RefSeq" id="WP_223811084.1">
    <property type="nucleotide sequence ID" value="NZ_FUYM01000010.1"/>
</dbReference>
<dbReference type="Pfam" id="PF13669">
    <property type="entry name" value="Glyoxalase_4"/>
    <property type="match status" value="1"/>
</dbReference>
<feature type="domain" description="VOC" evidence="1">
    <location>
        <begin position="12"/>
        <end position="151"/>
    </location>
</feature>
<gene>
    <name evidence="2" type="ORF">SAMN06295920_110196</name>
</gene>
<evidence type="ECO:0000259" key="1">
    <source>
        <dbReference type="PROSITE" id="PS51819"/>
    </source>
</evidence>
<accession>A0A1T5FT37</accession>
<evidence type="ECO:0000313" key="2">
    <source>
        <dbReference type="EMBL" id="SKB99335.1"/>
    </source>
</evidence>
<dbReference type="STRING" id="439228.SAMN06295920_110196"/>
<dbReference type="Proteomes" id="UP000189818">
    <property type="component" value="Unassembled WGS sequence"/>
</dbReference>
<keyword evidence="3" id="KW-1185">Reference proteome</keyword>
<proteinExistence type="predicted"/>
<dbReference type="PROSITE" id="PS51819">
    <property type="entry name" value="VOC"/>
    <property type="match status" value="1"/>
</dbReference>
<evidence type="ECO:0000313" key="3">
    <source>
        <dbReference type="Proteomes" id="UP000189818"/>
    </source>
</evidence>
<dbReference type="EMBL" id="FUYM01000010">
    <property type="protein sequence ID" value="SKB99335.1"/>
    <property type="molecule type" value="Genomic_DNA"/>
</dbReference>
<sequence>MRISYSRPDRQRIVQNAYVVRDLDEAMVRWNRTLGIGPFLVRRHIALRDVLYRGRPASLDISAAHAQAGDIQIELVMQHCDQPSAFRDMFDGTGEGLHHVAIFPEDHDAMVAHYRQQGFAAATDIVTAEGRGATYIDTRPMLGHMMEIYRVNDSLVAFYEEIAAAAEGWDGRNLRIELGAGS</sequence>
<dbReference type="InterPro" id="IPR037523">
    <property type="entry name" value="VOC_core"/>
</dbReference>
<reference evidence="3" key="1">
    <citation type="submission" date="2017-02" db="EMBL/GenBank/DDBJ databases">
        <authorList>
            <person name="Varghese N."/>
            <person name="Submissions S."/>
        </authorList>
    </citation>
    <scope>NUCLEOTIDE SEQUENCE [LARGE SCALE GENOMIC DNA]</scope>
    <source>
        <strain evidence="3">UM2</strain>
    </source>
</reference>
<dbReference type="AlphaFoldDB" id="A0A1T5FT37"/>